<reference evidence="2" key="1">
    <citation type="submission" date="2025-08" db="UniProtKB">
        <authorList>
            <consortium name="RefSeq"/>
        </authorList>
    </citation>
    <scope>IDENTIFICATION</scope>
    <source>
        <tissue evidence="2">Leaves</tissue>
    </source>
</reference>
<dbReference type="PANTHER" id="PTHR28630">
    <property type="match status" value="1"/>
</dbReference>
<keyword evidence="1" id="KW-1185">Reference proteome</keyword>
<dbReference type="RefSeq" id="XP_071915811.1">
    <property type="nucleotide sequence ID" value="XM_072059710.1"/>
</dbReference>
<dbReference type="Proteomes" id="UP001652660">
    <property type="component" value="Chromosome 7e"/>
</dbReference>
<sequence length="268" mass="29573">MATTISPPPQTLILKRSSISTSVCFPSSQRLVSAPQTCSVSVNSVSSIHFPKSKRLNRSPARAQASSVASFSQNVGDLLGDVSIFTATGEPVKFKDLWDQKQGMAVVALLRHFGCPCCWELASVLKESKERFDSAGVKLIAVGVGAPSKARILAERSFFKRILVCQCSKCWICHKRAEMILVNKQWSSFCLPVPHLVVHHFLPPWLGCLAGMAEWDLPPEFHGSLSTYGGLVYQWLFLTVPVHGFQSVLGHIWAIKLAIWQGCQQYNC</sequence>
<dbReference type="InterPro" id="IPR036249">
    <property type="entry name" value="Thioredoxin-like_sf"/>
</dbReference>
<dbReference type="SUPFAM" id="SSF52833">
    <property type="entry name" value="Thioredoxin-like"/>
    <property type="match status" value="1"/>
</dbReference>
<evidence type="ECO:0000313" key="1">
    <source>
        <dbReference type="Proteomes" id="UP001652660"/>
    </source>
</evidence>
<gene>
    <name evidence="2" type="primary">LOC113701817</name>
</gene>
<evidence type="ECO:0000313" key="2">
    <source>
        <dbReference type="RefSeq" id="XP_071915811.1"/>
    </source>
</evidence>
<dbReference type="Gene3D" id="3.40.30.10">
    <property type="entry name" value="Glutaredoxin"/>
    <property type="match status" value="1"/>
</dbReference>
<dbReference type="InterPro" id="IPR032801">
    <property type="entry name" value="PXL2A/B/C"/>
</dbReference>
<proteinExistence type="predicted"/>
<dbReference type="GeneID" id="113701817"/>
<protein>
    <submittedName>
        <fullName evidence="2">Uncharacterized protein isoform X1</fullName>
    </submittedName>
</protein>
<organism evidence="1 2">
    <name type="scientific">Coffea arabica</name>
    <name type="common">Arabian coffee</name>
    <dbReference type="NCBI Taxonomy" id="13443"/>
    <lineage>
        <taxon>Eukaryota</taxon>
        <taxon>Viridiplantae</taxon>
        <taxon>Streptophyta</taxon>
        <taxon>Embryophyta</taxon>
        <taxon>Tracheophyta</taxon>
        <taxon>Spermatophyta</taxon>
        <taxon>Magnoliopsida</taxon>
        <taxon>eudicotyledons</taxon>
        <taxon>Gunneridae</taxon>
        <taxon>Pentapetalae</taxon>
        <taxon>asterids</taxon>
        <taxon>lamiids</taxon>
        <taxon>Gentianales</taxon>
        <taxon>Rubiaceae</taxon>
        <taxon>Ixoroideae</taxon>
        <taxon>Gardenieae complex</taxon>
        <taxon>Bertiereae - Coffeeae clade</taxon>
        <taxon>Coffeeae</taxon>
        <taxon>Coffea</taxon>
    </lineage>
</organism>
<dbReference type="PANTHER" id="PTHR28630:SF23">
    <property type="entry name" value="THIOREDOXIN SUPERFAMILY PROTEIN"/>
    <property type="match status" value="1"/>
</dbReference>
<accession>A0ABM4V8F4</accession>
<name>A0ABM4V8F4_COFAR</name>